<keyword evidence="5" id="KW-1185">Reference proteome</keyword>
<dbReference type="EMBL" id="KZ992682">
    <property type="protein sequence ID" value="RKP07711.1"/>
    <property type="molecule type" value="Genomic_DNA"/>
</dbReference>
<reference evidence="5" key="1">
    <citation type="journal article" date="2018" name="Nat. Microbiol.">
        <title>Leveraging single-cell genomics to expand the fungal tree of life.</title>
        <authorList>
            <person name="Ahrendt S.R."/>
            <person name="Quandt C.A."/>
            <person name="Ciobanu D."/>
            <person name="Clum A."/>
            <person name="Salamov A."/>
            <person name="Andreopoulos B."/>
            <person name="Cheng J.F."/>
            <person name="Woyke T."/>
            <person name="Pelin A."/>
            <person name="Henrissat B."/>
            <person name="Reynolds N.K."/>
            <person name="Benny G.L."/>
            <person name="Smith M.E."/>
            <person name="James T.Y."/>
            <person name="Grigoriev I.V."/>
        </authorList>
    </citation>
    <scope>NUCLEOTIDE SEQUENCE [LARGE SCALE GENOMIC DNA]</scope>
    <source>
        <strain evidence="5">RSA 1356</strain>
    </source>
</reference>
<dbReference type="Gene3D" id="3.30.40.10">
    <property type="entry name" value="Zinc/RING finger domain, C3HC4 (zinc finger)"/>
    <property type="match status" value="1"/>
</dbReference>
<evidence type="ECO:0000256" key="1">
    <source>
        <dbReference type="PROSITE-ProRule" id="PRU00175"/>
    </source>
</evidence>
<evidence type="ECO:0000313" key="4">
    <source>
        <dbReference type="EMBL" id="RKP07711.1"/>
    </source>
</evidence>
<feature type="region of interest" description="Disordered" evidence="2">
    <location>
        <begin position="120"/>
        <end position="152"/>
    </location>
</feature>
<organism evidence="4 5">
    <name type="scientific">Thamnocephalis sphaerospora</name>
    <dbReference type="NCBI Taxonomy" id="78915"/>
    <lineage>
        <taxon>Eukaryota</taxon>
        <taxon>Fungi</taxon>
        <taxon>Fungi incertae sedis</taxon>
        <taxon>Zoopagomycota</taxon>
        <taxon>Zoopagomycotina</taxon>
        <taxon>Zoopagomycetes</taxon>
        <taxon>Zoopagales</taxon>
        <taxon>Sigmoideomycetaceae</taxon>
        <taxon>Thamnocephalis</taxon>
    </lineage>
</organism>
<dbReference type="Pfam" id="PF13920">
    <property type="entry name" value="zf-C3HC4_3"/>
    <property type="match status" value="1"/>
</dbReference>
<evidence type="ECO:0000256" key="2">
    <source>
        <dbReference type="SAM" id="MobiDB-lite"/>
    </source>
</evidence>
<dbReference type="PROSITE" id="PS50089">
    <property type="entry name" value="ZF_RING_2"/>
    <property type="match status" value="1"/>
</dbReference>
<dbReference type="SMART" id="SM00184">
    <property type="entry name" value="RING"/>
    <property type="match status" value="1"/>
</dbReference>
<feature type="domain" description="RING-type" evidence="3">
    <location>
        <begin position="218"/>
        <end position="258"/>
    </location>
</feature>
<dbReference type="OrthoDB" id="3045089at2759"/>
<sequence length="270" mass="30415">MPAEELMEQRPKLLRNYVLAYDLSIESPPPEDKETLVAIIRSAQPLSDGQERFFRANMPESPIRPMLSLFAASIEQLLLGRAIDYDDMELTPEMVEEREQFEQMLAQLYGFDSLEAVTEATRDVPESSDGAEEGSTRRRSEQTPPAPPPSITAIISDRMDLEAFSMVTLRGILAENCVATDEKIDKPSLVRRVQRLVDNTAREMAKHANTSPEDDSVCRICCDALINAVFLECGHMAACMPCAKRLQQEERNLCPICRDPITRVVHVFRT</sequence>
<protein>
    <recommendedName>
        <fullName evidence="3">RING-type domain-containing protein</fullName>
    </recommendedName>
</protein>
<accession>A0A4P9XQE6</accession>
<dbReference type="InterPro" id="IPR001841">
    <property type="entry name" value="Znf_RING"/>
</dbReference>
<dbReference type="Proteomes" id="UP000271241">
    <property type="component" value="Unassembled WGS sequence"/>
</dbReference>
<dbReference type="InterPro" id="IPR051728">
    <property type="entry name" value="RING-FYVE_E3_ubiquitin-ligase"/>
</dbReference>
<dbReference type="GO" id="GO:0008270">
    <property type="term" value="F:zinc ion binding"/>
    <property type="evidence" value="ECO:0007669"/>
    <property type="project" value="UniProtKB-KW"/>
</dbReference>
<dbReference type="PANTHER" id="PTHR14879:SF5">
    <property type="entry name" value="RING-TYPE DOMAIN-CONTAINING PROTEIN"/>
    <property type="match status" value="1"/>
</dbReference>
<dbReference type="SUPFAM" id="SSF57850">
    <property type="entry name" value="RING/U-box"/>
    <property type="match status" value="1"/>
</dbReference>
<proteinExistence type="predicted"/>
<dbReference type="InterPro" id="IPR013083">
    <property type="entry name" value="Znf_RING/FYVE/PHD"/>
</dbReference>
<keyword evidence="1" id="KW-0479">Metal-binding</keyword>
<evidence type="ECO:0000259" key="3">
    <source>
        <dbReference type="PROSITE" id="PS50089"/>
    </source>
</evidence>
<keyword evidence="1" id="KW-0863">Zinc-finger</keyword>
<evidence type="ECO:0000313" key="5">
    <source>
        <dbReference type="Proteomes" id="UP000271241"/>
    </source>
</evidence>
<name>A0A4P9XQE6_9FUNG</name>
<dbReference type="PANTHER" id="PTHR14879">
    <property type="entry name" value="CASPASE REGULATOR, RING FINGER DOMAIN-CONTAINING"/>
    <property type="match status" value="1"/>
</dbReference>
<dbReference type="AlphaFoldDB" id="A0A4P9XQE6"/>
<gene>
    <name evidence="4" type="ORF">THASP1DRAFT_30477</name>
</gene>
<keyword evidence="1" id="KW-0862">Zinc</keyword>